<gene>
    <name evidence="2" type="ORF">N475_23920</name>
</gene>
<evidence type="ECO:0000313" key="2">
    <source>
        <dbReference type="EMBL" id="KZN30782.1"/>
    </source>
</evidence>
<dbReference type="InterPro" id="IPR036213">
    <property type="entry name" value="Calpain_III_sf"/>
</dbReference>
<comment type="caution">
    <text evidence="2">The sequence shown here is derived from an EMBL/GenBank/DDBJ whole genome shotgun (WGS) entry which is preliminary data.</text>
</comment>
<dbReference type="AlphaFoldDB" id="A0A166UKL1"/>
<evidence type="ECO:0000313" key="3">
    <source>
        <dbReference type="Proteomes" id="UP000076643"/>
    </source>
</evidence>
<organism evidence="2 3">
    <name type="scientific">Pseudoalteromonas luteoviolacea DSM 6061</name>
    <dbReference type="NCBI Taxonomy" id="1365250"/>
    <lineage>
        <taxon>Bacteria</taxon>
        <taxon>Pseudomonadati</taxon>
        <taxon>Pseudomonadota</taxon>
        <taxon>Gammaproteobacteria</taxon>
        <taxon>Alteromonadales</taxon>
        <taxon>Pseudoalteromonadaceae</taxon>
        <taxon>Pseudoalteromonas</taxon>
    </lineage>
</organism>
<keyword evidence="3" id="KW-1185">Reference proteome</keyword>
<proteinExistence type="predicted"/>
<dbReference type="EMBL" id="AUYB01000146">
    <property type="protein sequence ID" value="KZN30782.1"/>
    <property type="molecule type" value="Genomic_DNA"/>
</dbReference>
<name>A0A166UKL1_9GAMM</name>
<dbReference type="Proteomes" id="UP000076643">
    <property type="component" value="Unassembled WGS sequence"/>
</dbReference>
<keyword evidence="1" id="KW-0732">Signal</keyword>
<feature type="signal peptide" evidence="1">
    <location>
        <begin position="1"/>
        <end position="22"/>
    </location>
</feature>
<accession>A0A166UKL1</accession>
<sequence>MNRYKIALIFSTILSASVSVQSLDSVAIMSDSLWLQPKLSLYKESAMRDYCASSWNRQLFFCSESSLVETKGYKVNAVEKSYYTISPSRYSDRCMTDQGYATLVNSNPCNGSSAQKWEIWLMNGTISVRPLGDSFRAMGYNDMGFNELFLDALRANPSTNRPLPKQSIWNFNLSTSAGGSWSSSGGQDYNHQYNPEFTFTQQYSDYVELYLDGHAGDAYLTLIKPNGEILRDDDSGDGYDSKIRTNLPAGTYKVVVGTYKPNYTGNYTLTITSPGIRRDRFSVYQSR</sequence>
<dbReference type="PATRIC" id="fig|1365250.3.peg.4740"/>
<dbReference type="SUPFAM" id="SSF49758">
    <property type="entry name" value="Calpain large subunit, middle domain (domain III)"/>
    <property type="match status" value="1"/>
</dbReference>
<reference evidence="2 3" key="1">
    <citation type="submission" date="2013-07" db="EMBL/GenBank/DDBJ databases">
        <title>Comparative Genomic and Metabolomic Analysis of Twelve Strains of Pseudoalteromonas luteoviolacea.</title>
        <authorList>
            <person name="Vynne N.G."/>
            <person name="Mansson M."/>
            <person name="Gram L."/>
        </authorList>
    </citation>
    <scope>NUCLEOTIDE SEQUENCE [LARGE SCALE GENOMIC DNA]</scope>
    <source>
        <strain evidence="2 3">DSM 6061</strain>
    </source>
</reference>
<dbReference type="RefSeq" id="WP_063366012.1">
    <property type="nucleotide sequence ID" value="NZ_AQHB01000025.1"/>
</dbReference>
<protein>
    <recommendedName>
        <fullName evidence="4">Peptidase C-terminal archaeal/bacterial domain-containing protein</fullName>
    </recommendedName>
</protein>
<dbReference type="Gene3D" id="2.60.120.380">
    <property type="match status" value="1"/>
</dbReference>
<evidence type="ECO:0008006" key="4">
    <source>
        <dbReference type="Google" id="ProtNLM"/>
    </source>
</evidence>
<feature type="chain" id="PRO_5007880665" description="Peptidase C-terminal archaeal/bacterial domain-containing protein" evidence="1">
    <location>
        <begin position="23"/>
        <end position="287"/>
    </location>
</feature>
<evidence type="ECO:0000256" key="1">
    <source>
        <dbReference type="SAM" id="SignalP"/>
    </source>
</evidence>